<dbReference type="GO" id="GO:0000271">
    <property type="term" value="P:polysaccharide biosynthetic process"/>
    <property type="evidence" value="ECO:0007669"/>
    <property type="project" value="TreeGrafter"/>
</dbReference>
<comment type="function">
    <text evidence="2">Catalyzes the epimerization of the C3' and C5'positions of dTDP-6-deoxy-D-xylo-4-hexulose, forming dTDP-6-deoxy-L-lyxo-4-hexulose.</text>
</comment>
<dbReference type="Gene3D" id="2.60.120.10">
    <property type="entry name" value="Jelly Rolls"/>
    <property type="match status" value="1"/>
</dbReference>
<evidence type="ECO:0000256" key="6">
    <source>
        <dbReference type="ARBA" id="ARBA00031424"/>
    </source>
</evidence>
<sequence length="168" mass="19229">MKVTKATLEGVLVIEPPTRFEDFRGEYVELYNEALYRDAGITQAFVQDDISVSTCGVLRGLHGDEGTWKLVSCLSGRFLLAVVNWDPASPNYRKWETFTLSDRNRRQVLIPPKFANGHLVMSESAIFHYKQTTFYDRGSQFTVRWNDPDVGIYWPVKDPILSTRDAGF</sequence>
<evidence type="ECO:0000313" key="10">
    <source>
        <dbReference type="EMBL" id="KAA0677917.1"/>
    </source>
</evidence>
<dbReference type="PANTHER" id="PTHR21047:SF2">
    <property type="entry name" value="THYMIDINE DIPHOSPHO-4-KETO-RHAMNOSE 3,5-EPIMERASE"/>
    <property type="match status" value="1"/>
</dbReference>
<evidence type="ECO:0000256" key="3">
    <source>
        <dbReference type="ARBA" id="ARBA00012098"/>
    </source>
</evidence>
<dbReference type="PANTHER" id="PTHR21047">
    <property type="entry name" value="DTDP-6-DEOXY-D-GLUCOSE-3,5 EPIMERASE"/>
    <property type="match status" value="1"/>
</dbReference>
<dbReference type="SUPFAM" id="SSF51182">
    <property type="entry name" value="RmlC-like cupins"/>
    <property type="match status" value="1"/>
</dbReference>
<proteinExistence type="predicted"/>
<evidence type="ECO:0000256" key="2">
    <source>
        <dbReference type="ARBA" id="ARBA00001997"/>
    </source>
</evidence>
<gene>
    <name evidence="10" type="ORF">DS837_28740</name>
</gene>
<evidence type="ECO:0000256" key="8">
    <source>
        <dbReference type="PIRSR" id="PIRSR600888-1"/>
    </source>
</evidence>
<dbReference type="Proteomes" id="UP000476837">
    <property type="component" value="Unassembled WGS sequence"/>
</dbReference>
<evidence type="ECO:0000256" key="4">
    <source>
        <dbReference type="ARBA" id="ARBA00019595"/>
    </source>
</evidence>
<evidence type="ECO:0000256" key="5">
    <source>
        <dbReference type="ARBA" id="ARBA00029758"/>
    </source>
</evidence>
<evidence type="ECO:0000256" key="9">
    <source>
        <dbReference type="PIRSR" id="PIRSR600888-3"/>
    </source>
</evidence>
<dbReference type="CDD" id="cd00438">
    <property type="entry name" value="cupin_RmlC"/>
    <property type="match status" value="1"/>
</dbReference>
<dbReference type="InterPro" id="IPR011051">
    <property type="entry name" value="RmlC_Cupin_sf"/>
</dbReference>
<dbReference type="EC" id="5.1.3.13" evidence="3"/>
<evidence type="ECO:0000256" key="7">
    <source>
        <dbReference type="ARBA" id="ARBA00033311"/>
    </source>
</evidence>
<name>A0A6L3AS49_AZOBR</name>
<evidence type="ECO:0000256" key="1">
    <source>
        <dbReference type="ARBA" id="ARBA00001298"/>
    </source>
</evidence>
<dbReference type="InterPro" id="IPR014710">
    <property type="entry name" value="RmlC-like_jellyroll"/>
</dbReference>
<dbReference type="Pfam" id="PF00908">
    <property type="entry name" value="dTDP_sugar_isom"/>
    <property type="match status" value="1"/>
</dbReference>
<dbReference type="GO" id="GO:0008830">
    <property type="term" value="F:dTDP-4-dehydrorhamnose 3,5-epimerase activity"/>
    <property type="evidence" value="ECO:0007669"/>
    <property type="project" value="UniProtKB-EC"/>
</dbReference>
<protein>
    <recommendedName>
        <fullName evidence="4">dTDP-4-dehydrorhamnose 3,5-epimerase</fullName>
        <ecNumber evidence="3">5.1.3.13</ecNumber>
    </recommendedName>
    <alternativeName>
        <fullName evidence="6">Thymidine diphospho-4-keto-rhamnose 3,5-epimerase</fullName>
    </alternativeName>
    <alternativeName>
        <fullName evidence="5">dTDP-4-keto-6-deoxyglucose 3,5-epimerase</fullName>
    </alternativeName>
    <alternativeName>
        <fullName evidence="7">dTDP-6-deoxy-D-xylo-4-hexulose 3,5-epimerase</fullName>
    </alternativeName>
</protein>
<reference evidence="10 11" key="1">
    <citation type="submission" date="2018-07" db="EMBL/GenBank/DDBJ databases">
        <title>Genome sequence of Roseomonas fauriae ATCC 49958.</title>
        <authorList>
            <person name="Sant'Anna F.H."/>
            <person name="Baldani J.I."/>
            <person name="Zilli J.E."/>
            <person name="Reis V.M."/>
            <person name="Hartmann A."/>
            <person name="Cruz L."/>
            <person name="de Souza E.M."/>
            <person name="de Oliveira Pedrosa F."/>
            <person name="Passaglia L.M.P."/>
        </authorList>
    </citation>
    <scope>NUCLEOTIDE SEQUENCE [LARGE SCALE GENOMIC DNA]</scope>
    <source>
        <strain evidence="10 11">ATCC 49958</strain>
    </source>
</reference>
<evidence type="ECO:0000313" key="11">
    <source>
        <dbReference type="Proteomes" id="UP000476837"/>
    </source>
</evidence>
<feature type="active site" description="Proton acceptor" evidence="8">
    <location>
        <position position="62"/>
    </location>
</feature>
<dbReference type="AlphaFoldDB" id="A0A6L3AS49"/>
<feature type="site" description="Participates in a stacking interaction with the thymidine ring of dTDP-4-oxo-6-deoxyglucose" evidence="9">
    <location>
        <position position="135"/>
    </location>
</feature>
<feature type="active site" description="Proton donor" evidence="8">
    <location>
        <position position="129"/>
    </location>
</feature>
<dbReference type="GO" id="GO:0005829">
    <property type="term" value="C:cytosol"/>
    <property type="evidence" value="ECO:0007669"/>
    <property type="project" value="TreeGrafter"/>
</dbReference>
<comment type="caution">
    <text evidence="10">The sequence shown here is derived from an EMBL/GenBank/DDBJ whole genome shotgun (WGS) entry which is preliminary data.</text>
</comment>
<organism evidence="10 11">
    <name type="scientific">Azospirillum brasilense</name>
    <dbReference type="NCBI Taxonomy" id="192"/>
    <lineage>
        <taxon>Bacteria</taxon>
        <taxon>Pseudomonadati</taxon>
        <taxon>Pseudomonadota</taxon>
        <taxon>Alphaproteobacteria</taxon>
        <taxon>Rhodospirillales</taxon>
        <taxon>Azospirillaceae</taxon>
        <taxon>Azospirillum</taxon>
    </lineage>
</organism>
<dbReference type="EMBL" id="QOKV01000031">
    <property type="protein sequence ID" value="KAA0677917.1"/>
    <property type="molecule type" value="Genomic_DNA"/>
</dbReference>
<comment type="catalytic activity">
    <reaction evidence="1">
        <text>dTDP-4-dehydro-6-deoxy-alpha-D-glucose = dTDP-4-dehydro-beta-L-rhamnose</text>
        <dbReference type="Rhea" id="RHEA:16969"/>
        <dbReference type="ChEBI" id="CHEBI:57649"/>
        <dbReference type="ChEBI" id="CHEBI:62830"/>
        <dbReference type="EC" id="5.1.3.13"/>
    </reaction>
</comment>
<accession>A0A6L3AS49</accession>
<dbReference type="InterPro" id="IPR000888">
    <property type="entry name" value="RmlC-like"/>
</dbReference>